<keyword evidence="6" id="KW-0067">ATP-binding</keyword>
<evidence type="ECO:0000313" key="12">
    <source>
        <dbReference type="EMBL" id="LAA03103.1"/>
    </source>
</evidence>
<sequence length="393" mass="43159">MTSIGTEDLIKEASELFFNHFKTQPTSCGCAPGRVNLIGEHTDYNDGFVLPMALPLVTVVVGRKNGSNKCHLVTACPFVDEPRETEFDISLDGNNTKLKPGKPAWANYIKGVIANYYGKVTGFDALVSTNVPVGGGLSSSAALEVATYCFLETLFEDNLLIEMIDKVLACQKAEHDFSGMPCGIMDQFISFMGKKDHALLLDCRSLDYQLIELNDPQVTILITNTNVRHKLAESQYSNRKLQCETASRIIGKSSLRDVSLDELEKHRKDLDNEVYKRALHVIGEIGRTTEAADALSRGNYKEFGNLMNLSHASLRDNYEVSCSELDLVVSAALEVEGVYGSRMTGGGFGGCTVTLLKTDAVTNTMEHIKKKYKNPTFYACRPGSGAQKIQLTP</sequence>
<comment type="similarity">
    <text evidence="1">Belongs to the GHMP kinase family. GalK subfamily.</text>
</comment>
<dbReference type="InterPro" id="IPR006203">
    <property type="entry name" value="GHMP_knse_ATP-bd_CS"/>
</dbReference>
<dbReference type="InterPro" id="IPR014721">
    <property type="entry name" value="Ribsml_uS5_D2-typ_fold_subgr"/>
</dbReference>
<dbReference type="PANTHER" id="PTHR10457">
    <property type="entry name" value="MEVALONATE KINASE/GALACTOKINASE"/>
    <property type="match status" value="1"/>
</dbReference>
<dbReference type="InterPro" id="IPR000705">
    <property type="entry name" value="Galactokinase"/>
</dbReference>
<keyword evidence="8" id="KW-0119">Carbohydrate metabolism</keyword>
<dbReference type="AlphaFoldDB" id="A0A2L2Y4M5"/>
<dbReference type="InterPro" id="IPR006206">
    <property type="entry name" value="Mevalonate/galactokinase"/>
</dbReference>
<dbReference type="Gene3D" id="3.30.70.890">
    <property type="entry name" value="GHMP kinase, C-terminal domain"/>
    <property type="match status" value="1"/>
</dbReference>
<evidence type="ECO:0000256" key="4">
    <source>
        <dbReference type="ARBA" id="ARBA00022741"/>
    </source>
</evidence>
<organism evidence="12">
    <name type="scientific">Parasteatoda tepidariorum</name>
    <name type="common">Common house spider</name>
    <name type="synonym">Achaearanea tepidariorum</name>
    <dbReference type="NCBI Taxonomy" id="114398"/>
    <lineage>
        <taxon>Eukaryota</taxon>
        <taxon>Metazoa</taxon>
        <taxon>Ecdysozoa</taxon>
        <taxon>Arthropoda</taxon>
        <taxon>Chelicerata</taxon>
        <taxon>Arachnida</taxon>
        <taxon>Araneae</taxon>
        <taxon>Araneomorphae</taxon>
        <taxon>Entelegynae</taxon>
        <taxon>Araneoidea</taxon>
        <taxon>Theridiidae</taxon>
        <taxon>Parasteatoda</taxon>
    </lineage>
</organism>
<proteinExistence type="evidence at transcript level"/>
<evidence type="ECO:0000256" key="5">
    <source>
        <dbReference type="ARBA" id="ARBA00022777"/>
    </source>
</evidence>
<evidence type="ECO:0000256" key="3">
    <source>
        <dbReference type="ARBA" id="ARBA00022723"/>
    </source>
</evidence>
<dbReference type="NCBIfam" id="TIGR00131">
    <property type="entry name" value="gal_kin"/>
    <property type="match status" value="1"/>
</dbReference>
<dbReference type="Pfam" id="PF00288">
    <property type="entry name" value="GHMP_kinases_N"/>
    <property type="match status" value="1"/>
</dbReference>
<dbReference type="EMBL" id="IAAA01004416">
    <property type="protein sequence ID" value="LAA03109.1"/>
    <property type="molecule type" value="mRNA"/>
</dbReference>
<dbReference type="InterPro" id="IPR020568">
    <property type="entry name" value="Ribosomal_Su5_D2-typ_SF"/>
</dbReference>
<dbReference type="InterPro" id="IPR019741">
    <property type="entry name" value="Galactokinase_CS"/>
</dbReference>
<evidence type="ECO:0000256" key="6">
    <source>
        <dbReference type="ARBA" id="ARBA00022840"/>
    </source>
</evidence>
<dbReference type="SUPFAM" id="SSF54211">
    <property type="entry name" value="Ribosomal protein S5 domain 2-like"/>
    <property type="match status" value="1"/>
</dbReference>
<feature type="domain" description="GHMP kinase C-terminal" evidence="10">
    <location>
        <begin position="292"/>
        <end position="373"/>
    </location>
</feature>
<evidence type="ECO:0000259" key="9">
    <source>
        <dbReference type="Pfam" id="PF00288"/>
    </source>
</evidence>
<dbReference type="SUPFAM" id="SSF55060">
    <property type="entry name" value="GHMP Kinase, C-terminal domain"/>
    <property type="match status" value="1"/>
</dbReference>
<evidence type="ECO:0000256" key="7">
    <source>
        <dbReference type="ARBA" id="ARBA00022842"/>
    </source>
</evidence>
<dbReference type="GO" id="GO:0046872">
    <property type="term" value="F:metal ion binding"/>
    <property type="evidence" value="ECO:0007669"/>
    <property type="project" value="UniProtKB-KW"/>
</dbReference>
<dbReference type="PRINTS" id="PR00959">
    <property type="entry name" value="MEVGALKINASE"/>
</dbReference>
<keyword evidence="2" id="KW-0808">Transferase</keyword>
<dbReference type="PANTHER" id="PTHR10457:SF7">
    <property type="entry name" value="GALACTOKINASE-RELATED"/>
    <property type="match status" value="1"/>
</dbReference>
<dbReference type="Pfam" id="PF08544">
    <property type="entry name" value="GHMP_kinases_C"/>
    <property type="match status" value="1"/>
</dbReference>
<dbReference type="FunFam" id="3.30.70.890:FF:000001">
    <property type="entry name" value="Galactokinase"/>
    <property type="match status" value="1"/>
</dbReference>
<dbReference type="PROSITE" id="PS00106">
    <property type="entry name" value="GALACTOKINASE"/>
    <property type="match status" value="1"/>
</dbReference>
<dbReference type="PIRSF" id="PIRSF000530">
    <property type="entry name" value="Galactokinase"/>
    <property type="match status" value="1"/>
</dbReference>
<evidence type="ECO:0000259" key="10">
    <source>
        <dbReference type="Pfam" id="PF08544"/>
    </source>
</evidence>
<dbReference type="PROSITE" id="PS00627">
    <property type="entry name" value="GHMP_KINASES_ATP"/>
    <property type="match status" value="1"/>
</dbReference>
<dbReference type="OrthoDB" id="275179at2759"/>
<keyword evidence="5 12" id="KW-0418">Kinase</keyword>
<dbReference type="GO" id="GO:0004335">
    <property type="term" value="F:galactokinase activity"/>
    <property type="evidence" value="ECO:0007669"/>
    <property type="project" value="InterPro"/>
</dbReference>
<dbReference type="Gene3D" id="3.30.230.10">
    <property type="match status" value="1"/>
</dbReference>
<dbReference type="Pfam" id="PF10509">
    <property type="entry name" value="GalKase_gal_bdg"/>
    <property type="match status" value="1"/>
</dbReference>
<evidence type="ECO:0000259" key="11">
    <source>
        <dbReference type="Pfam" id="PF10509"/>
    </source>
</evidence>
<keyword evidence="4" id="KW-0547">Nucleotide-binding</keyword>
<evidence type="ECO:0000256" key="2">
    <source>
        <dbReference type="ARBA" id="ARBA00022679"/>
    </source>
</evidence>
<protein>
    <submittedName>
        <fullName evidence="12">Galactokinase</fullName>
    </submittedName>
</protein>
<dbReference type="PRINTS" id="PR00473">
    <property type="entry name" value="GALCTOKINASE"/>
</dbReference>
<feature type="domain" description="GHMP kinase N-terminal" evidence="9">
    <location>
        <begin position="107"/>
        <end position="194"/>
    </location>
</feature>
<reference evidence="12" key="1">
    <citation type="journal article" date="2016" name="Mol. Ecol. Resour.">
        <title>Evaluation of the impact of RNA preservation methods of spiders for de novo transcriptome assembly.</title>
        <authorList>
            <person name="Kono N."/>
            <person name="Nakamura H."/>
            <person name="Ito Y."/>
            <person name="Tomita M."/>
            <person name="Arakawa K."/>
        </authorList>
    </citation>
    <scope>NUCLEOTIDE SEQUENCE</scope>
    <source>
        <tissue evidence="12">Whole body</tissue>
    </source>
</reference>
<dbReference type="InterPro" id="IPR019539">
    <property type="entry name" value="GalKase_N"/>
</dbReference>
<dbReference type="InterPro" id="IPR006204">
    <property type="entry name" value="GHMP_kinase_N_dom"/>
</dbReference>
<dbReference type="GO" id="GO:0005829">
    <property type="term" value="C:cytosol"/>
    <property type="evidence" value="ECO:0007669"/>
    <property type="project" value="TreeGrafter"/>
</dbReference>
<dbReference type="InterPro" id="IPR036554">
    <property type="entry name" value="GHMP_kinase_C_sf"/>
</dbReference>
<keyword evidence="3" id="KW-0479">Metal-binding</keyword>
<dbReference type="InterPro" id="IPR013750">
    <property type="entry name" value="GHMP_kinase_C_dom"/>
</dbReference>
<dbReference type="EMBL" id="IAAA01004415">
    <property type="protein sequence ID" value="LAA03103.1"/>
    <property type="molecule type" value="mRNA"/>
</dbReference>
<dbReference type="FunFam" id="3.30.230.10:FF:000040">
    <property type="entry name" value="Galactokinase 1"/>
    <property type="match status" value="1"/>
</dbReference>
<dbReference type="GO" id="GO:0006012">
    <property type="term" value="P:galactose metabolic process"/>
    <property type="evidence" value="ECO:0007669"/>
    <property type="project" value="InterPro"/>
</dbReference>
<feature type="domain" description="Galactokinase N-terminal" evidence="11">
    <location>
        <begin position="16"/>
        <end position="64"/>
    </location>
</feature>
<name>A0A2L2Y4M5_PARTP</name>
<evidence type="ECO:0000256" key="1">
    <source>
        <dbReference type="ARBA" id="ARBA00006566"/>
    </source>
</evidence>
<keyword evidence="7" id="KW-0460">Magnesium</keyword>
<evidence type="ECO:0000256" key="8">
    <source>
        <dbReference type="ARBA" id="ARBA00023277"/>
    </source>
</evidence>
<accession>A0A2L2Y4M5</accession>
<dbReference type="GO" id="GO:0005524">
    <property type="term" value="F:ATP binding"/>
    <property type="evidence" value="ECO:0007669"/>
    <property type="project" value="UniProtKB-KW"/>
</dbReference>